<evidence type="ECO:0000313" key="3">
    <source>
        <dbReference type="EMBL" id="KAK2152152.1"/>
    </source>
</evidence>
<dbReference type="InterPro" id="IPR000014">
    <property type="entry name" value="PAS"/>
</dbReference>
<organism evidence="3 4">
    <name type="scientific">Paralvinella palmiformis</name>
    <dbReference type="NCBI Taxonomy" id="53620"/>
    <lineage>
        <taxon>Eukaryota</taxon>
        <taxon>Metazoa</taxon>
        <taxon>Spiralia</taxon>
        <taxon>Lophotrochozoa</taxon>
        <taxon>Annelida</taxon>
        <taxon>Polychaeta</taxon>
        <taxon>Sedentaria</taxon>
        <taxon>Canalipalpata</taxon>
        <taxon>Terebellida</taxon>
        <taxon>Terebelliformia</taxon>
        <taxon>Alvinellidae</taxon>
        <taxon>Paralvinella</taxon>
    </lineage>
</organism>
<dbReference type="AlphaFoldDB" id="A0AAD9N025"/>
<evidence type="ECO:0000259" key="2">
    <source>
        <dbReference type="Pfam" id="PF13426"/>
    </source>
</evidence>
<dbReference type="InterPro" id="IPR050818">
    <property type="entry name" value="KCNH_animal-type"/>
</dbReference>
<comment type="caution">
    <text evidence="3">The sequence shown here is derived from an EMBL/GenBank/DDBJ whole genome shotgun (WGS) entry which is preliminary data.</text>
</comment>
<dbReference type="Pfam" id="PF13426">
    <property type="entry name" value="PAS_9"/>
    <property type="match status" value="1"/>
</dbReference>
<dbReference type="PANTHER" id="PTHR10217:SF548">
    <property type="entry name" value="GH12235P"/>
    <property type="match status" value="1"/>
</dbReference>
<feature type="domain" description="PAS" evidence="2">
    <location>
        <begin position="20"/>
        <end position="86"/>
    </location>
</feature>
<dbReference type="Proteomes" id="UP001208570">
    <property type="component" value="Unassembled WGS sequence"/>
</dbReference>
<accession>A0AAD9N025</accession>
<dbReference type="EMBL" id="JAODUP010000338">
    <property type="protein sequence ID" value="KAK2152152.1"/>
    <property type="molecule type" value="Genomic_DNA"/>
</dbReference>
<dbReference type="CDD" id="cd00130">
    <property type="entry name" value="PAS"/>
    <property type="match status" value="1"/>
</dbReference>
<protein>
    <recommendedName>
        <fullName evidence="2">PAS domain-containing protein</fullName>
    </recommendedName>
</protein>
<proteinExistence type="predicted"/>
<dbReference type="GO" id="GO:0042391">
    <property type="term" value="P:regulation of membrane potential"/>
    <property type="evidence" value="ECO:0007669"/>
    <property type="project" value="TreeGrafter"/>
</dbReference>
<gene>
    <name evidence="3" type="ORF">LSH36_338g02005</name>
</gene>
<dbReference type="PANTHER" id="PTHR10217">
    <property type="entry name" value="VOLTAGE AND LIGAND GATED POTASSIUM CHANNEL"/>
    <property type="match status" value="1"/>
</dbReference>
<dbReference type="InterPro" id="IPR035965">
    <property type="entry name" value="PAS-like_dom_sf"/>
</dbReference>
<dbReference type="GO" id="GO:0005242">
    <property type="term" value="F:inward rectifier potassium channel activity"/>
    <property type="evidence" value="ECO:0007669"/>
    <property type="project" value="TreeGrafter"/>
</dbReference>
<keyword evidence="4" id="KW-1185">Reference proteome</keyword>
<dbReference type="SUPFAM" id="SSF55785">
    <property type="entry name" value="PYP-like sensor domain (PAS domain)"/>
    <property type="match status" value="1"/>
</dbReference>
<feature type="region of interest" description="Disordered" evidence="1">
    <location>
        <begin position="138"/>
        <end position="157"/>
    </location>
</feature>
<evidence type="ECO:0000256" key="1">
    <source>
        <dbReference type="SAM" id="MobiDB-lite"/>
    </source>
</evidence>
<name>A0AAD9N025_9ANNE</name>
<evidence type="ECO:0000313" key="4">
    <source>
        <dbReference type="Proteomes" id="UP001208570"/>
    </source>
</evidence>
<dbReference type="GO" id="GO:0005886">
    <property type="term" value="C:plasma membrane"/>
    <property type="evidence" value="ECO:0007669"/>
    <property type="project" value="TreeGrafter"/>
</dbReference>
<reference evidence="3" key="1">
    <citation type="journal article" date="2023" name="Mol. Biol. Evol.">
        <title>Third-Generation Sequencing Reveals the Adaptive Role of the Epigenome in Three Deep-Sea Polychaetes.</title>
        <authorList>
            <person name="Perez M."/>
            <person name="Aroh O."/>
            <person name="Sun Y."/>
            <person name="Lan Y."/>
            <person name="Juniper S.K."/>
            <person name="Young C.R."/>
            <person name="Angers B."/>
            <person name="Qian P.Y."/>
        </authorList>
    </citation>
    <scope>NUCLEOTIDE SEQUENCE</scope>
    <source>
        <strain evidence="3">P08H-3</strain>
    </source>
</reference>
<sequence>MERALYKFDRNFVIANAQVENKPIIFCNDGFCDLCGYSRAEVMQKSCSCDFLHGPLTASYAIHMIKDALQGSEEKQVEVLYYKKDVSASVRALCCKAPGCEFESGSYLSSWDGLMGRCFSAVYDPGLTISKVKRLNRPGRSAGTGDRAPCYRSGSRE</sequence>
<dbReference type="Gene3D" id="3.30.450.20">
    <property type="entry name" value="PAS domain"/>
    <property type="match status" value="1"/>
</dbReference>